<proteinExistence type="predicted"/>
<dbReference type="AlphaFoldDB" id="A0A8J8NX49"/>
<reference evidence="2" key="1">
    <citation type="submission" date="2019-06" db="EMBL/GenBank/DDBJ databases">
        <authorList>
            <person name="Zheng W."/>
        </authorList>
    </citation>
    <scope>NUCLEOTIDE SEQUENCE</scope>
    <source>
        <strain evidence="2">QDHG01</strain>
    </source>
</reference>
<accession>A0A8J8NX49</accession>
<comment type="caution">
    <text evidence="2">The sequence shown here is derived from an EMBL/GenBank/DDBJ whole genome shotgun (WGS) entry which is preliminary data.</text>
</comment>
<dbReference type="EMBL" id="RRYP01004528">
    <property type="protein sequence ID" value="TNV82798.1"/>
    <property type="molecule type" value="Genomic_DNA"/>
</dbReference>
<evidence type="ECO:0000313" key="3">
    <source>
        <dbReference type="Proteomes" id="UP000785679"/>
    </source>
</evidence>
<organism evidence="2 3">
    <name type="scientific">Halteria grandinella</name>
    <dbReference type="NCBI Taxonomy" id="5974"/>
    <lineage>
        <taxon>Eukaryota</taxon>
        <taxon>Sar</taxon>
        <taxon>Alveolata</taxon>
        <taxon>Ciliophora</taxon>
        <taxon>Intramacronucleata</taxon>
        <taxon>Spirotrichea</taxon>
        <taxon>Stichotrichia</taxon>
        <taxon>Sporadotrichida</taxon>
        <taxon>Halteriidae</taxon>
        <taxon>Halteria</taxon>
    </lineage>
</organism>
<protein>
    <submittedName>
        <fullName evidence="2">Uncharacterized protein</fullName>
    </submittedName>
</protein>
<gene>
    <name evidence="2" type="ORF">FGO68_gene16792</name>
</gene>
<name>A0A8J8NX49_HALGN</name>
<feature type="compositionally biased region" description="Low complexity" evidence="1">
    <location>
        <begin position="164"/>
        <end position="177"/>
    </location>
</feature>
<evidence type="ECO:0000313" key="2">
    <source>
        <dbReference type="EMBL" id="TNV82798.1"/>
    </source>
</evidence>
<keyword evidence="3" id="KW-1185">Reference proteome</keyword>
<sequence>MIEKRVNENAQGFIKLFSSGQEHDVLKELHSKFRMPVEEVLARKKREAEAIERKRRMTLGSNALFAKLKETIATAEDQILKQQRRFTLFPTAMKGPDNADRKDSLTQEKIKATIKDLSGKQRRMTSFSTQPQMFFFQHKDTNQANIAEVESLNSIDSESENETSSHQSSKYSESSDISKAKKFIRQNNVVRPTILMNKSLDLNQINQDRQHRAKDNMKITLFNDNSQTIVKEKPNVTSKLFDINPDALKFYQTQSISPAIQIKGLRSKGHRIQQKYRLVENSASTGLSQSIGRSRNIQGVSSSLNYSNPNFILKQKANVGMKHLLLNRTQMFATINRTPLIPTKTQFSTFI</sequence>
<dbReference type="Proteomes" id="UP000785679">
    <property type="component" value="Unassembled WGS sequence"/>
</dbReference>
<evidence type="ECO:0000256" key="1">
    <source>
        <dbReference type="SAM" id="MobiDB-lite"/>
    </source>
</evidence>
<feature type="region of interest" description="Disordered" evidence="1">
    <location>
        <begin position="154"/>
        <end position="177"/>
    </location>
</feature>